<dbReference type="Proteomes" id="UP000578449">
    <property type="component" value="Unassembled WGS sequence"/>
</dbReference>
<comment type="caution">
    <text evidence="2">The sequence shown here is derived from an EMBL/GenBank/DDBJ whole genome shotgun (WGS) entry which is preliminary data.</text>
</comment>
<dbReference type="EMBL" id="JACHGN010000030">
    <property type="protein sequence ID" value="MBB5139485.1"/>
    <property type="molecule type" value="Genomic_DNA"/>
</dbReference>
<evidence type="ECO:0000313" key="3">
    <source>
        <dbReference type="Proteomes" id="UP000578449"/>
    </source>
</evidence>
<proteinExistence type="predicted"/>
<sequence>MTEARHQIRGPGRRGRHGCRRRRRPSAWALVPPVLLALAVLVAFSWPPAHGGAGPPVRERWRSWPVARVFPPSLPGTSPSGARVRYVLAGVAAEAPCARALQPAAARALAPLGCLTTLRATYTDVTETYVVTAGIAVLSDAATAAPPPLAGGLDVHGLALPKAGRHAPERPPTVLPAAFPGGPAERFGERQYVAGAVAAGYDRYVVLTAAGHADGRPYEPGRRADPRVARAARDLARALHRELTR</sequence>
<reference evidence="2 3" key="1">
    <citation type="submission" date="2020-08" db="EMBL/GenBank/DDBJ databases">
        <title>Genomic Encyclopedia of Type Strains, Phase IV (KMG-IV): sequencing the most valuable type-strain genomes for metagenomic binning, comparative biology and taxonomic classification.</title>
        <authorList>
            <person name="Goeker M."/>
        </authorList>
    </citation>
    <scope>NUCLEOTIDE SEQUENCE [LARGE SCALE GENOMIC DNA]</scope>
    <source>
        <strain evidence="2 3">DSM 45615</strain>
    </source>
</reference>
<protein>
    <submittedName>
        <fullName evidence="2">Uncharacterized protein</fullName>
    </submittedName>
</protein>
<name>A0A840PUA4_9ACTN</name>
<evidence type="ECO:0000313" key="2">
    <source>
        <dbReference type="EMBL" id="MBB5139485.1"/>
    </source>
</evidence>
<feature type="region of interest" description="Disordered" evidence="1">
    <location>
        <begin position="1"/>
        <end position="22"/>
    </location>
</feature>
<dbReference type="AlphaFoldDB" id="A0A840PUA4"/>
<dbReference type="RefSeq" id="WP_185056319.1">
    <property type="nucleotide sequence ID" value="NZ_BAABIX010000032.1"/>
</dbReference>
<feature type="compositionally biased region" description="Basic residues" evidence="1">
    <location>
        <begin position="7"/>
        <end position="22"/>
    </location>
</feature>
<keyword evidence="3" id="KW-1185">Reference proteome</keyword>
<gene>
    <name evidence="2" type="ORF">HNP84_009248</name>
</gene>
<evidence type="ECO:0000256" key="1">
    <source>
        <dbReference type="SAM" id="MobiDB-lite"/>
    </source>
</evidence>
<organism evidence="2 3">
    <name type="scientific">Thermocatellispora tengchongensis</name>
    <dbReference type="NCBI Taxonomy" id="1073253"/>
    <lineage>
        <taxon>Bacteria</taxon>
        <taxon>Bacillati</taxon>
        <taxon>Actinomycetota</taxon>
        <taxon>Actinomycetes</taxon>
        <taxon>Streptosporangiales</taxon>
        <taxon>Streptosporangiaceae</taxon>
        <taxon>Thermocatellispora</taxon>
    </lineage>
</organism>
<accession>A0A840PUA4</accession>